<comment type="caution">
    <text evidence="1">The sequence shown here is derived from an EMBL/GenBank/DDBJ whole genome shotgun (WGS) entry which is preliminary data.</text>
</comment>
<evidence type="ECO:0000313" key="2">
    <source>
        <dbReference type="Proteomes" id="UP001501570"/>
    </source>
</evidence>
<sequence length="206" mass="22456">MCHAGPWHTHRIAEVHRAARLWTRTRTRIVAWDRNRGVGPEAGRIVSRMGAVEFGGRGFWAYDVSLSLLLVEAIRAGEELPADRRPAGLPGVLDQLRVVAVVPDLGFPIEESWPPREVDLLRSLLIDVSRRLAVRGTVAADGVATWDVLDGGTISLRGAEVVDLTPVIELAGATVQLVEGTLPRAPAGTWWAYGFEGGRRTIAMRS</sequence>
<dbReference type="EMBL" id="BAABJQ010000018">
    <property type="protein sequence ID" value="GAA5192876.1"/>
    <property type="molecule type" value="Genomic_DNA"/>
</dbReference>
<dbReference type="Proteomes" id="UP001501570">
    <property type="component" value="Unassembled WGS sequence"/>
</dbReference>
<reference evidence="2" key="1">
    <citation type="journal article" date="2019" name="Int. J. Syst. Evol. Microbiol.">
        <title>The Global Catalogue of Microorganisms (GCM) 10K type strain sequencing project: providing services to taxonomists for standard genome sequencing and annotation.</title>
        <authorList>
            <consortium name="The Broad Institute Genomics Platform"/>
            <consortium name="The Broad Institute Genome Sequencing Center for Infectious Disease"/>
            <person name="Wu L."/>
            <person name="Ma J."/>
        </authorList>
    </citation>
    <scope>NUCLEOTIDE SEQUENCE [LARGE SCALE GENOMIC DNA]</scope>
    <source>
        <strain evidence="2">JCM 18304</strain>
    </source>
</reference>
<keyword evidence="2" id="KW-1185">Reference proteome</keyword>
<name>A0ABP9SAI3_9ACTN</name>
<evidence type="ECO:0000313" key="1">
    <source>
        <dbReference type="EMBL" id="GAA5192876.1"/>
    </source>
</evidence>
<proteinExistence type="predicted"/>
<accession>A0ABP9SAI3</accession>
<organism evidence="1 2">
    <name type="scientific">Rugosimonospora acidiphila</name>
    <dbReference type="NCBI Taxonomy" id="556531"/>
    <lineage>
        <taxon>Bacteria</taxon>
        <taxon>Bacillati</taxon>
        <taxon>Actinomycetota</taxon>
        <taxon>Actinomycetes</taxon>
        <taxon>Micromonosporales</taxon>
        <taxon>Micromonosporaceae</taxon>
        <taxon>Rugosimonospora</taxon>
    </lineage>
</organism>
<protein>
    <submittedName>
        <fullName evidence="1">Uncharacterized protein</fullName>
    </submittedName>
</protein>
<gene>
    <name evidence="1" type="ORF">GCM10023322_53420</name>
</gene>